<feature type="region of interest" description="Disordered" evidence="1">
    <location>
        <begin position="139"/>
        <end position="182"/>
    </location>
</feature>
<name>A0A165FY67_EXIGL</name>
<evidence type="ECO:0000313" key="3">
    <source>
        <dbReference type="Proteomes" id="UP000077266"/>
    </source>
</evidence>
<dbReference type="AlphaFoldDB" id="A0A165FY67"/>
<evidence type="ECO:0000313" key="2">
    <source>
        <dbReference type="EMBL" id="KZV89704.1"/>
    </source>
</evidence>
<accession>A0A165FY67</accession>
<dbReference type="InParanoid" id="A0A165FY67"/>
<keyword evidence="3" id="KW-1185">Reference proteome</keyword>
<evidence type="ECO:0000256" key="1">
    <source>
        <dbReference type="SAM" id="MobiDB-lite"/>
    </source>
</evidence>
<organism evidence="2 3">
    <name type="scientific">Exidia glandulosa HHB12029</name>
    <dbReference type="NCBI Taxonomy" id="1314781"/>
    <lineage>
        <taxon>Eukaryota</taxon>
        <taxon>Fungi</taxon>
        <taxon>Dikarya</taxon>
        <taxon>Basidiomycota</taxon>
        <taxon>Agaricomycotina</taxon>
        <taxon>Agaricomycetes</taxon>
        <taxon>Auriculariales</taxon>
        <taxon>Exidiaceae</taxon>
        <taxon>Exidia</taxon>
    </lineage>
</organism>
<reference evidence="2 3" key="1">
    <citation type="journal article" date="2016" name="Mol. Biol. Evol.">
        <title>Comparative Genomics of Early-Diverging Mushroom-Forming Fungi Provides Insights into the Origins of Lignocellulose Decay Capabilities.</title>
        <authorList>
            <person name="Nagy L.G."/>
            <person name="Riley R."/>
            <person name="Tritt A."/>
            <person name="Adam C."/>
            <person name="Daum C."/>
            <person name="Floudas D."/>
            <person name="Sun H."/>
            <person name="Yadav J.S."/>
            <person name="Pangilinan J."/>
            <person name="Larsson K.H."/>
            <person name="Matsuura K."/>
            <person name="Barry K."/>
            <person name="Labutti K."/>
            <person name="Kuo R."/>
            <person name="Ohm R.A."/>
            <person name="Bhattacharya S.S."/>
            <person name="Shirouzu T."/>
            <person name="Yoshinaga Y."/>
            <person name="Martin F.M."/>
            <person name="Grigoriev I.V."/>
            <person name="Hibbett D.S."/>
        </authorList>
    </citation>
    <scope>NUCLEOTIDE SEQUENCE [LARGE SCALE GENOMIC DNA]</scope>
    <source>
        <strain evidence="2 3">HHB12029</strain>
    </source>
</reference>
<protein>
    <submittedName>
        <fullName evidence="2">Uncharacterized protein</fullName>
    </submittedName>
</protein>
<gene>
    <name evidence="2" type="ORF">EXIGLDRAFT_695374</name>
</gene>
<sequence>MSFVKPTHFEDFTFILCSSWANNIRRAMLGIAEFPAYAPPSYDDFHAVNPTAISAARGNAAIDAEFARRQQHRDDMQRRDDARLAQQQHERENDRLHIPVAALKMILEHDTNVARIHTEQIQATTRASSNAQRGWYNRRMKRGGGGHEYGQRSHGNRPRQNQFYRPRRSNQQRPPTPAPHVDVPMREATPANAQPIMQAIFGNPQALFGASTGASGSATPIDNFNYDYDYDMEEVLGEELQGSTLVGTGPVASDTGSVTDAVAGLGLGPETLTTTDDMVVV</sequence>
<proteinExistence type="predicted"/>
<dbReference type="OrthoDB" id="10515048at2759"/>
<feature type="region of interest" description="Disordered" evidence="1">
    <location>
        <begin position="68"/>
        <end position="96"/>
    </location>
</feature>
<dbReference type="EMBL" id="KV426066">
    <property type="protein sequence ID" value="KZV89704.1"/>
    <property type="molecule type" value="Genomic_DNA"/>
</dbReference>
<dbReference type="Proteomes" id="UP000077266">
    <property type="component" value="Unassembled WGS sequence"/>
</dbReference>